<dbReference type="PANTHER" id="PTHR45024:SF2">
    <property type="entry name" value="SCP2 DOMAIN-CONTAINING PROTEIN"/>
    <property type="match status" value="1"/>
</dbReference>
<dbReference type="SUPFAM" id="SSF51735">
    <property type="entry name" value="NAD(P)-binding Rossmann-fold domains"/>
    <property type="match status" value="1"/>
</dbReference>
<keyword evidence="2" id="KW-0560">Oxidoreductase</keyword>
<dbReference type="Pfam" id="PF13561">
    <property type="entry name" value="adh_short_C2"/>
    <property type="match status" value="1"/>
</dbReference>
<dbReference type="RefSeq" id="WP_099383895.1">
    <property type="nucleotide sequence ID" value="NZ_PEBD01000010.1"/>
</dbReference>
<dbReference type="InterPro" id="IPR036291">
    <property type="entry name" value="NAD(P)-bd_dom_sf"/>
</dbReference>
<feature type="domain" description="Ketoreductase" evidence="3">
    <location>
        <begin position="9"/>
        <end position="192"/>
    </location>
</feature>
<gene>
    <name evidence="4" type="ORF">CSW57_17310</name>
</gene>
<dbReference type="PRINTS" id="PR00080">
    <property type="entry name" value="SDRFAMILY"/>
</dbReference>
<dbReference type="EMBL" id="PEBD01000010">
    <property type="protein sequence ID" value="PHV65513.1"/>
    <property type="molecule type" value="Genomic_DNA"/>
</dbReference>
<dbReference type="PRINTS" id="PR00081">
    <property type="entry name" value="GDHRDH"/>
</dbReference>
<name>A0A2G3PIE0_WILMA</name>
<dbReference type="InterPro" id="IPR002347">
    <property type="entry name" value="SDR_fam"/>
</dbReference>
<comment type="caution">
    <text evidence="4">The sequence shown here is derived from an EMBL/GenBank/DDBJ whole genome shotgun (WGS) entry which is preliminary data.</text>
</comment>
<dbReference type="Gene3D" id="3.40.50.720">
    <property type="entry name" value="NAD(P)-binding Rossmann-like Domain"/>
    <property type="match status" value="1"/>
</dbReference>
<dbReference type="PANTHER" id="PTHR45024">
    <property type="entry name" value="DEHYDROGENASES, SHORT CHAIN"/>
    <property type="match status" value="1"/>
</dbReference>
<sequence length="290" mass="29484">MAEQHLSGKCVVIAGSSRGIGRAVAELLVADGASVVMNGRDGEVASRAAADMRGLGGVAVAVAGSAADDGVAEALIAASTDEFGGLDAVINCAGIAEPEQSSILTMSTADFRAQLDAHLLSTFELARVAAPVLSRQGHGSIVATGSAAAAGNFGGTGYPAAKGGVNGLALALAADLKPHGVRVNVICPGGRTRLSTGAGYEAHIRGLFERGLLDEFTRDAALDPAPPDYVAPLYAYLVSDLASEVTGQIFSAAGGFIGRYPAFEPAFVAYRGHQDEPPYTLPELHRLVPD</sequence>
<dbReference type="CDD" id="cd05233">
    <property type="entry name" value="SDR_c"/>
    <property type="match status" value="1"/>
</dbReference>
<accession>A0A2G3PIE0</accession>
<evidence type="ECO:0000256" key="2">
    <source>
        <dbReference type="ARBA" id="ARBA00023002"/>
    </source>
</evidence>
<proteinExistence type="inferred from homology"/>
<dbReference type="InterPro" id="IPR051687">
    <property type="entry name" value="Peroxisomal_Beta-Oxidation"/>
</dbReference>
<reference evidence="4 5" key="1">
    <citation type="submission" date="2017-10" db="EMBL/GenBank/DDBJ databases">
        <title>The draft genome sequence of Williamsia sp. BULT 1.1 isolated from the semi-arid grassland soils from South Africa.</title>
        <authorList>
            <person name="Kabwe M.H."/>
            <person name="Govender N."/>
            <person name="Mutseka Lunga P."/>
            <person name="Vikram S."/>
            <person name="Makhalanyane T.P."/>
        </authorList>
    </citation>
    <scope>NUCLEOTIDE SEQUENCE [LARGE SCALE GENOMIC DNA]</scope>
    <source>
        <strain evidence="4 5">BULT 1.1</strain>
    </source>
</reference>
<evidence type="ECO:0000256" key="1">
    <source>
        <dbReference type="ARBA" id="ARBA00006484"/>
    </source>
</evidence>
<dbReference type="InterPro" id="IPR057326">
    <property type="entry name" value="KR_dom"/>
</dbReference>
<evidence type="ECO:0000313" key="4">
    <source>
        <dbReference type="EMBL" id="PHV65513.1"/>
    </source>
</evidence>
<dbReference type="AlphaFoldDB" id="A0A2G3PIE0"/>
<comment type="similarity">
    <text evidence="1">Belongs to the short-chain dehydrogenases/reductases (SDR) family.</text>
</comment>
<protein>
    <submittedName>
        <fullName evidence="4">Short-chain dehydrogenase</fullName>
    </submittedName>
</protein>
<dbReference type="Proteomes" id="UP000225108">
    <property type="component" value="Unassembled WGS sequence"/>
</dbReference>
<evidence type="ECO:0000313" key="5">
    <source>
        <dbReference type="Proteomes" id="UP000225108"/>
    </source>
</evidence>
<organism evidence="4 5">
    <name type="scientific">Williamsia marianensis</name>
    <dbReference type="NCBI Taxonomy" id="85044"/>
    <lineage>
        <taxon>Bacteria</taxon>
        <taxon>Bacillati</taxon>
        <taxon>Actinomycetota</taxon>
        <taxon>Actinomycetes</taxon>
        <taxon>Mycobacteriales</taxon>
        <taxon>Nocardiaceae</taxon>
        <taxon>Williamsia</taxon>
    </lineage>
</organism>
<dbReference type="GO" id="GO:0016491">
    <property type="term" value="F:oxidoreductase activity"/>
    <property type="evidence" value="ECO:0007669"/>
    <property type="project" value="UniProtKB-KW"/>
</dbReference>
<evidence type="ECO:0000259" key="3">
    <source>
        <dbReference type="SMART" id="SM00822"/>
    </source>
</evidence>
<dbReference type="SMART" id="SM00822">
    <property type="entry name" value="PKS_KR"/>
    <property type="match status" value="1"/>
</dbReference>